<proteinExistence type="predicted"/>
<evidence type="ECO:0000313" key="3">
    <source>
        <dbReference type="EMBL" id="PJZ03105.1"/>
    </source>
</evidence>
<dbReference type="PANTHER" id="PTHR34580:SF3">
    <property type="entry name" value="PROTEIN PAFB"/>
    <property type="match status" value="1"/>
</dbReference>
<dbReference type="Gene3D" id="1.10.10.10">
    <property type="entry name" value="Winged helix-like DNA-binding domain superfamily/Winged helix DNA-binding domain"/>
    <property type="match status" value="1"/>
</dbReference>
<dbReference type="STRING" id="1076549.HA45_16435"/>
<dbReference type="InterPro" id="IPR036388">
    <property type="entry name" value="WH-like_DNA-bd_sf"/>
</dbReference>
<dbReference type="InterPro" id="IPR051534">
    <property type="entry name" value="CBASS_pafABC_assoc_protein"/>
</dbReference>
<evidence type="ECO:0000259" key="1">
    <source>
        <dbReference type="Pfam" id="PF08279"/>
    </source>
</evidence>
<dbReference type="SUPFAM" id="SSF46785">
    <property type="entry name" value="Winged helix' DNA-binding domain"/>
    <property type="match status" value="1"/>
</dbReference>
<sequence length="234" mass="27227">MTKTQRLLELVQLLRCHRYPVTAQQLAEQLSISVRTVYRDIISLQQQGVEIEGSAGLGYLLKSDGHLPPLMFSRHELDALALGLDWVSRHTDAELKSAAQHALAKIHAVLPEHLSHALDHQSLLVATRGEVLFETHLPEIRQAIHTRNKITLRYKDLKEASSIRVIWPVVLGYFDRVRLLCGWCELRQDFRNFRVDRIEEIVVSEEYYPGTRHQLLKRWKDYHQVRVENGYRDP</sequence>
<dbReference type="OrthoDB" id="9807255at2"/>
<name>A0A2M9W6E7_9GAMM</name>
<dbReference type="EMBL" id="PIQI01000029">
    <property type="protein sequence ID" value="PJZ03105.1"/>
    <property type="molecule type" value="Genomic_DNA"/>
</dbReference>
<dbReference type="PANTHER" id="PTHR34580">
    <property type="match status" value="1"/>
</dbReference>
<feature type="domain" description="Helix-turn-helix type 11" evidence="1">
    <location>
        <begin position="6"/>
        <end position="59"/>
    </location>
</feature>
<dbReference type="InterPro" id="IPR026881">
    <property type="entry name" value="WYL_dom"/>
</dbReference>
<feature type="domain" description="WYL" evidence="2">
    <location>
        <begin position="136"/>
        <end position="202"/>
    </location>
</feature>
<dbReference type="InterPro" id="IPR013196">
    <property type="entry name" value="HTH_11"/>
</dbReference>
<dbReference type="RefSeq" id="WP_100704065.1">
    <property type="nucleotide sequence ID" value="NZ_MLFP01000013.1"/>
</dbReference>
<dbReference type="Pfam" id="PF13280">
    <property type="entry name" value="WYL"/>
    <property type="match status" value="1"/>
</dbReference>
<dbReference type="AlphaFoldDB" id="A0A2M9W6E7"/>
<evidence type="ECO:0000313" key="4">
    <source>
        <dbReference type="Proteomes" id="UP000232062"/>
    </source>
</evidence>
<reference evidence="3 4" key="1">
    <citation type="submission" date="2017-11" db="EMBL/GenBank/DDBJ databases">
        <title>The genome sequence of Pantoea rodasii DSM 26611.</title>
        <authorList>
            <person name="Gao J."/>
            <person name="Mao X."/>
            <person name="Sun J."/>
        </authorList>
    </citation>
    <scope>NUCLEOTIDE SEQUENCE [LARGE SCALE GENOMIC DNA]</scope>
    <source>
        <strain evidence="3 4">DSM 26611</strain>
    </source>
</reference>
<comment type="caution">
    <text evidence="3">The sequence shown here is derived from an EMBL/GenBank/DDBJ whole genome shotgun (WGS) entry which is preliminary data.</text>
</comment>
<dbReference type="Pfam" id="PF08279">
    <property type="entry name" value="HTH_11"/>
    <property type="match status" value="1"/>
</dbReference>
<accession>A0A2M9W6E7</accession>
<organism evidence="3 4">
    <name type="scientific">Pantoea rodasii</name>
    <dbReference type="NCBI Taxonomy" id="1076549"/>
    <lineage>
        <taxon>Bacteria</taxon>
        <taxon>Pseudomonadati</taxon>
        <taxon>Pseudomonadota</taxon>
        <taxon>Gammaproteobacteria</taxon>
        <taxon>Enterobacterales</taxon>
        <taxon>Erwiniaceae</taxon>
        <taxon>Pantoea</taxon>
    </lineage>
</organism>
<dbReference type="InterPro" id="IPR036390">
    <property type="entry name" value="WH_DNA-bd_sf"/>
</dbReference>
<keyword evidence="4" id="KW-1185">Reference proteome</keyword>
<gene>
    <name evidence="3" type="ORF">PRCB_23850</name>
</gene>
<dbReference type="Proteomes" id="UP000232062">
    <property type="component" value="Unassembled WGS sequence"/>
</dbReference>
<dbReference type="PROSITE" id="PS52050">
    <property type="entry name" value="WYL"/>
    <property type="match status" value="1"/>
</dbReference>
<protein>
    <submittedName>
        <fullName evidence="3">YafY family transcriptional regulator</fullName>
    </submittedName>
</protein>
<evidence type="ECO:0000259" key="2">
    <source>
        <dbReference type="Pfam" id="PF13280"/>
    </source>
</evidence>